<feature type="region of interest" description="Disordered" evidence="4">
    <location>
        <begin position="115"/>
        <end position="161"/>
    </location>
</feature>
<protein>
    <recommendedName>
        <fullName evidence="2">Regulatory protein zeste</fullName>
    </recommendedName>
</protein>
<gene>
    <name evidence="6" type="ORF">AFUS01_LOCUS6031</name>
</gene>
<dbReference type="AlphaFoldDB" id="A0A8J2JXZ9"/>
<evidence type="ECO:0000259" key="5">
    <source>
        <dbReference type="Pfam" id="PF13873"/>
    </source>
</evidence>
<evidence type="ECO:0000256" key="4">
    <source>
        <dbReference type="SAM" id="MobiDB-lite"/>
    </source>
</evidence>
<evidence type="ECO:0000313" key="7">
    <source>
        <dbReference type="Proteomes" id="UP000708208"/>
    </source>
</evidence>
<sequence>MSKRKSLQISVLTFIKEAKNVLFAKVSDKLTNEEKIAAWTEVAEKARSIGFLKPGQDAKYLRDTTWQNWRKRTMAKRDNQKKTGSSGGENCKFDEADLIVFDIIGIDSPVLDGINLPESSGTSEATLALPGDETDKENSEPDKELEEPAYKRQKPGPKIGQAAKLDELQRIRTQKFEAQNLLSNFILSLWLLSLLPPCQKPK</sequence>
<dbReference type="Pfam" id="PF13873">
    <property type="entry name" value="Myb_DNA-bind_5"/>
    <property type="match status" value="1"/>
</dbReference>
<name>A0A8J2JXZ9_9HEXA</name>
<feature type="domain" description="Myb/SANT-like DNA-binding" evidence="5">
    <location>
        <begin position="13"/>
        <end position="75"/>
    </location>
</feature>
<comment type="caution">
    <text evidence="6">The sequence shown here is derived from an EMBL/GenBank/DDBJ whole genome shotgun (WGS) entry which is preliminary data.</text>
</comment>
<evidence type="ECO:0000313" key="6">
    <source>
        <dbReference type="EMBL" id="CAG7716528.1"/>
    </source>
</evidence>
<organism evidence="6 7">
    <name type="scientific">Allacma fusca</name>
    <dbReference type="NCBI Taxonomy" id="39272"/>
    <lineage>
        <taxon>Eukaryota</taxon>
        <taxon>Metazoa</taxon>
        <taxon>Ecdysozoa</taxon>
        <taxon>Arthropoda</taxon>
        <taxon>Hexapoda</taxon>
        <taxon>Collembola</taxon>
        <taxon>Symphypleona</taxon>
        <taxon>Sminthuridae</taxon>
        <taxon>Allacma</taxon>
    </lineage>
</organism>
<comment type="function">
    <text evidence="3">Involved in transvection phenomena (= synapsis-dependent gene expression), where the synaptic pairing of chromosomes carrying genes with which zeste interacts influences the expression of these genes. Zeste binds to DNA and stimulates transcription from a nearby promoter.</text>
</comment>
<keyword evidence="7" id="KW-1185">Reference proteome</keyword>
<evidence type="ECO:0000256" key="3">
    <source>
        <dbReference type="ARBA" id="ARBA00025466"/>
    </source>
</evidence>
<dbReference type="EMBL" id="CAJVCH010039194">
    <property type="protein sequence ID" value="CAG7716528.1"/>
    <property type="molecule type" value="Genomic_DNA"/>
</dbReference>
<dbReference type="Proteomes" id="UP000708208">
    <property type="component" value="Unassembled WGS sequence"/>
</dbReference>
<reference evidence="6" key="1">
    <citation type="submission" date="2021-06" db="EMBL/GenBank/DDBJ databases">
        <authorList>
            <person name="Hodson N. C."/>
            <person name="Mongue J. A."/>
            <person name="Jaron S. K."/>
        </authorList>
    </citation>
    <scope>NUCLEOTIDE SEQUENCE</scope>
</reference>
<comment type="subunit">
    <text evidence="1">Self-associates forming complexes of several hundred monomers.</text>
</comment>
<dbReference type="InterPro" id="IPR028002">
    <property type="entry name" value="Myb_DNA-bind_5"/>
</dbReference>
<accession>A0A8J2JXZ9</accession>
<evidence type="ECO:0000256" key="1">
    <source>
        <dbReference type="ARBA" id="ARBA00011764"/>
    </source>
</evidence>
<proteinExistence type="predicted"/>
<evidence type="ECO:0000256" key="2">
    <source>
        <dbReference type="ARBA" id="ARBA00016807"/>
    </source>
</evidence>
<dbReference type="OrthoDB" id="5803015at2759"/>
<feature type="compositionally biased region" description="Basic and acidic residues" evidence="4">
    <location>
        <begin position="136"/>
        <end position="150"/>
    </location>
</feature>